<sequence length="277" mass="32989">MSSVAVLLSTYNGAKFLKEQIESIINQDFFEWKLYIRDDGSSDDSIKIIREYVQQYQNIYLIADNNNLGSAMSFISMLEKIDCEYYMFCDQDDKWFSNKISFSLQKIKVLEKKYNSPALVFSDAMVSDAKLNVINKSFWNYNKSFPTILLKNPEFINVYNCAPGCTIIFNNRLKIMLNDYDNHIIMHDWYIMIKAFQCGYVDCIHEPLMFYRQHINNVVGAEKISGKGLMRKIFSIKKTFIHQYKTYKFVSKYYKINFLQYYYLKLKFTIRRFKVTK</sequence>
<evidence type="ECO:0000259" key="1">
    <source>
        <dbReference type="Pfam" id="PF00535"/>
    </source>
</evidence>
<dbReference type="Gene3D" id="3.90.550.10">
    <property type="entry name" value="Spore Coat Polysaccharide Biosynthesis Protein SpsA, Chain A"/>
    <property type="match status" value="1"/>
</dbReference>
<dbReference type="SUPFAM" id="SSF53448">
    <property type="entry name" value="Nucleotide-diphospho-sugar transferases"/>
    <property type="match status" value="1"/>
</dbReference>
<dbReference type="PANTHER" id="PTHR22916">
    <property type="entry name" value="GLYCOSYLTRANSFERASE"/>
    <property type="match status" value="1"/>
</dbReference>
<dbReference type="RefSeq" id="WP_089770378.1">
    <property type="nucleotide sequence ID" value="NZ_FNWX01000027.1"/>
</dbReference>
<gene>
    <name evidence="2" type="ORF">SAMN05421793_12724</name>
</gene>
<evidence type="ECO:0000313" key="3">
    <source>
        <dbReference type="Proteomes" id="UP000198555"/>
    </source>
</evidence>
<keyword evidence="3" id="KW-1185">Reference proteome</keyword>
<dbReference type="GO" id="GO:0016758">
    <property type="term" value="F:hexosyltransferase activity"/>
    <property type="evidence" value="ECO:0007669"/>
    <property type="project" value="UniProtKB-ARBA"/>
</dbReference>
<feature type="domain" description="Glycosyltransferase 2-like" evidence="1">
    <location>
        <begin position="6"/>
        <end position="168"/>
    </location>
</feature>
<dbReference type="STRING" id="420404.SAMN05421793_12724"/>
<dbReference type="CDD" id="cd04196">
    <property type="entry name" value="GT_2_like_d"/>
    <property type="match status" value="1"/>
</dbReference>
<evidence type="ECO:0000313" key="2">
    <source>
        <dbReference type="EMBL" id="SEH76382.1"/>
    </source>
</evidence>
<accession>A0A1H6KL18</accession>
<proteinExistence type="predicted"/>
<dbReference type="AlphaFoldDB" id="A0A1H6KL18"/>
<dbReference type="PANTHER" id="PTHR22916:SF3">
    <property type="entry name" value="UDP-GLCNAC:BETAGAL BETA-1,3-N-ACETYLGLUCOSAMINYLTRANSFERASE-LIKE PROTEIN 1"/>
    <property type="match status" value="1"/>
</dbReference>
<dbReference type="InterPro" id="IPR029044">
    <property type="entry name" value="Nucleotide-diphossugar_trans"/>
</dbReference>
<keyword evidence="2" id="KW-0808">Transferase</keyword>
<dbReference type="EMBL" id="FNWX01000027">
    <property type="protein sequence ID" value="SEH76382.1"/>
    <property type="molecule type" value="Genomic_DNA"/>
</dbReference>
<name>A0A1H6KL18_9FLAO</name>
<dbReference type="Pfam" id="PF00535">
    <property type="entry name" value="Glycos_transf_2"/>
    <property type="match status" value="1"/>
</dbReference>
<organism evidence="2 3">
    <name type="scientific">Epilithonimonas hominis</name>
    <dbReference type="NCBI Taxonomy" id="420404"/>
    <lineage>
        <taxon>Bacteria</taxon>
        <taxon>Pseudomonadati</taxon>
        <taxon>Bacteroidota</taxon>
        <taxon>Flavobacteriia</taxon>
        <taxon>Flavobacteriales</taxon>
        <taxon>Weeksellaceae</taxon>
        <taxon>Chryseobacterium group</taxon>
        <taxon>Epilithonimonas</taxon>
    </lineage>
</organism>
<protein>
    <submittedName>
        <fullName evidence="2">Glycosyltransferase involved in cell wall bisynthesis</fullName>
    </submittedName>
</protein>
<reference evidence="3" key="1">
    <citation type="submission" date="2016-10" db="EMBL/GenBank/DDBJ databases">
        <authorList>
            <person name="Varghese N."/>
            <person name="Submissions S."/>
        </authorList>
    </citation>
    <scope>NUCLEOTIDE SEQUENCE [LARGE SCALE GENOMIC DNA]</scope>
    <source>
        <strain evidence="3">DSM 19326</strain>
    </source>
</reference>
<dbReference type="InterPro" id="IPR001173">
    <property type="entry name" value="Glyco_trans_2-like"/>
</dbReference>
<dbReference type="Proteomes" id="UP000198555">
    <property type="component" value="Unassembled WGS sequence"/>
</dbReference>